<accession>A0ABW5R800</accession>
<dbReference type="InterPro" id="IPR054233">
    <property type="entry name" value="DUF6958"/>
</dbReference>
<dbReference type="EMBL" id="JBHUMM010000009">
    <property type="protein sequence ID" value="MFD2671146.1"/>
    <property type="molecule type" value="Genomic_DNA"/>
</dbReference>
<gene>
    <name evidence="1" type="ORF">ACFSUC_05965</name>
</gene>
<reference evidence="2" key="1">
    <citation type="journal article" date="2019" name="Int. J. Syst. Evol. Microbiol.">
        <title>The Global Catalogue of Microorganisms (GCM) 10K type strain sequencing project: providing services to taxonomists for standard genome sequencing and annotation.</title>
        <authorList>
            <consortium name="The Broad Institute Genomics Platform"/>
            <consortium name="The Broad Institute Genome Sequencing Center for Infectious Disease"/>
            <person name="Wu L."/>
            <person name="Ma J."/>
        </authorList>
    </citation>
    <scope>NUCLEOTIDE SEQUENCE [LARGE SCALE GENOMIC DNA]</scope>
    <source>
        <strain evidence="2">KCTC 33676</strain>
    </source>
</reference>
<evidence type="ECO:0000313" key="2">
    <source>
        <dbReference type="Proteomes" id="UP001597497"/>
    </source>
</evidence>
<protein>
    <submittedName>
        <fullName evidence="1">DUF6958 family protein</fullName>
    </submittedName>
</protein>
<sequence length="94" mass="10811">MNTNRFELLHPEGKQGGTIDRQKYETMKTAILACVQAHGEISFTELVDQIKEQIGDTFDGSIPWYVTTVKLDLEARGILERFKKNQRQCIRVRG</sequence>
<keyword evidence="2" id="KW-1185">Reference proteome</keyword>
<organism evidence="1 2">
    <name type="scientific">Marinicrinis sediminis</name>
    <dbReference type="NCBI Taxonomy" id="1652465"/>
    <lineage>
        <taxon>Bacteria</taxon>
        <taxon>Bacillati</taxon>
        <taxon>Bacillota</taxon>
        <taxon>Bacilli</taxon>
        <taxon>Bacillales</taxon>
        <taxon>Paenibacillaceae</taxon>
    </lineage>
</organism>
<dbReference type="RefSeq" id="WP_379928575.1">
    <property type="nucleotide sequence ID" value="NZ_JBHUMM010000009.1"/>
</dbReference>
<evidence type="ECO:0000313" key="1">
    <source>
        <dbReference type="EMBL" id="MFD2671146.1"/>
    </source>
</evidence>
<dbReference type="Proteomes" id="UP001597497">
    <property type="component" value="Unassembled WGS sequence"/>
</dbReference>
<name>A0ABW5R800_9BACL</name>
<proteinExistence type="predicted"/>
<comment type="caution">
    <text evidence="1">The sequence shown here is derived from an EMBL/GenBank/DDBJ whole genome shotgun (WGS) entry which is preliminary data.</text>
</comment>
<dbReference type="Pfam" id="PF22278">
    <property type="entry name" value="DUF6958"/>
    <property type="match status" value="1"/>
</dbReference>